<dbReference type="EMBL" id="JBJUIK010000015">
    <property type="protein sequence ID" value="KAL3502188.1"/>
    <property type="molecule type" value="Genomic_DNA"/>
</dbReference>
<evidence type="ECO:0000313" key="2">
    <source>
        <dbReference type="Proteomes" id="UP001630127"/>
    </source>
</evidence>
<evidence type="ECO:0008006" key="3">
    <source>
        <dbReference type="Google" id="ProtNLM"/>
    </source>
</evidence>
<comment type="caution">
    <text evidence="1">The sequence shown here is derived from an EMBL/GenBank/DDBJ whole genome shotgun (WGS) entry which is preliminary data.</text>
</comment>
<organism evidence="1 2">
    <name type="scientific">Cinchona calisaya</name>
    <dbReference type="NCBI Taxonomy" id="153742"/>
    <lineage>
        <taxon>Eukaryota</taxon>
        <taxon>Viridiplantae</taxon>
        <taxon>Streptophyta</taxon>
        <taxon>Embryophyta</taxon>
        <taxon>Tracheophyta</taxon>
        <taxon>Spermatophyta</taxon>
        <taxon>Magnoliopsida</taxon>
        <taxon>eudicotyledons</taxon>
        <taxon>Gunneridae</taxon>
        <taxon>Pentapetalae</taxon>
        <taxon>asterids</taxon>
        <taxon>lamiids</taxon>
        <taxon>Gentianales</taxon>
        <taxon>Rubiaceae</taxon>
        <taxon>Cinchonoideae</taxon>
        <taxon>Cinchoneae</taxon>
        <taxon>Cinchona</taxon>
    </lineage>
</organism>
<sequence>MNPTYTKMVPSSSLLPSRPTPKLNFPVFSFKHSFFRPLYSQKICIIKAAANSKNRSTPNTLVSTLKTTHCSCSFHRRHGFRRVPPVAALAEENSRAEEDEEGLKILRTLRCGGREAVMGRLVMALKIAEEEKKVKVKEARDVRLIIADVFVLAEECGGSIEEL</sequence>
<gene>
    <name evidence="1" type="ORF">ACH5RR_036637</name>
</gene>
<evidence type="ECO:0000313" key="1">
    <source>
        <dbReference type="EMBL" id="KAL3502188.1"/>
    </source>
</evidence>
<dbReference type="AlphaFoldDB" id="A0ABD2Y987"/>
<dbReference type="Proteomes" id="UP001630127">
    <property type="component" value="Unassembled WGS sequence"/>
</dbReference>
<proteinExistence type="predicted"/>
<name>A0ABD2Y987_9GENT</name>
<accession>A0ABD2Y987</accession>
<reference evidence="1 2" key="1">
    <citation type="submission" date="2024-11" db="EMBL/GenBank/DDBJ databases">
        <title>A near-complete genome assembly of Cinchona calisaya.</title>
        <authorList>
            <person name="Lian D.C."/>
            <person name="Zhao X.W."/>
            <person name="Wei L."/>
        </authorList>
    </citation>
    <scope>NUCLEOTIDE SEQUENCE [LARGE SCALE GENOMIC DNA]</scope>
    <source>
        <tissue evidence="1">Nenye</tissue>
    </source>
</reference>
<protein>
    <recommendedName>
        <fullName evidence="3">Chlororespiratory reduction 41</fullName>
    </recommendedName>
</protein>
<keyword evidence="2" id="KW-1185">Reference proteome</keyword>